<dbReference type="AlphaFoldDB" id="B4VZI0"/>
<evidence type="ECO:0000313" key="1">
    <source>
        <dbReference type="EMBL" id="EDX72663.1"/>
    </source>
</evidence>
<sequence length="145" mass="16826">MIILDEPEVHFNDFWKRQIVQLLDAKLKDRHSHVLITTHSSITLTDVPKEDIVVLDRNNNYTQSSFNPTLRTFGADPSDIMVHVFGAPHPAGASSVHRIEQELENSLNRSPHERREVLEELLNNVVAQGYWSYLIRRELQTMEKE</sequence>
<dbReference type="HOGENOM" id="CLU_1783557_0_0_3"/>
<dbReference type="eggNOG" id="COG3950">
    <property type="taxonomic scope" value="Bacteria"/>
</dbReference>
<evidence type="ECO:0000313" key="2">
    <source>
        <dbReference type="Proteomes" id="UP000003835"/>
    </source>
</evidence>
<dbReference type="Proteomes" id="UP000003835">
    <property type="component" value="Unassembled WGS sequence"/>
</dbReference>
<dbReference type="Gene3D" id="3.40.50.300">
    <property type="entry name" value="P-loop containing nucleotide triphosphate hydrolases"/>
    <property type="match status" value="1"/>
</dbReference>
<accession>B4VZI0</accession>
<protein>
    <recommendedName>
        <fullName evidence="3">ATPase AAA-type core domain-containing protein</fullName>
    </recommendedName>
</protein>
<dbReference type="SUPFAM" id="SSF52540">
    <property type="entry name" value="P-loop containing nucleoside triphosphate hydrolases"/>
    <property type="match status" value="1"/>
</dbReference>
<organism evidence="1 2">
    <name type="scientific">Coleofasciculus chthonoplastes PCC 7420</name>
    <dbReference type="NCBI Taxonomy" id="118168"/>
    <lineage>
        <taxon>Bacteria</taxon>
        <taxon>Bacillati</taxon>
        <taxon>Cyanobacteriota</taxon>
        <taxon>Cyanophyceae</taxon>
        <taxon>Coleofasciculales</taxon>
        <taxon>Coleofasciculaceae</taxon>
        <taxon>Coleofasciculus</taxon>
    </lineage>
</organism>
<name>B4VZI0_9CYAN</name>
<dbReference type="InterPro" id="IPR027417">
    <property type="entry name" value="P-loop_NTPase"/>
</dbReference>
<keyword evidence="2" id="KW-1185">Reference proteome</keyword>
<proteinExistence type="predicted"/>
<reference evidence="1 2" key="1">
    <citation type="submission" date="2008-07" db="EMBL/GenBank/DDBJ databases">
        <authorList>
            <person name="Tandeau de Marsac N."/>
            <person name="Ferriera S."/>
            <person name="Johnson J."/>
            <person name="Kravitz S."/>
            <person name="Beeson K."/>
            <person name="Sutton G."/>
            <person name="Rogers Y.-H."/>
            <person name="Friedman R."/>
            <person name="Frazier M."/>
            <person name="Venter J.C."/>
        </authorList>
    </citation>
    <scope>NUCLEOTIDE SEQUENCE [LARGE SCALE GENOMIC DNA]</scope>
    <source>
        <strain evidence="1 2">PCC 7420</strain>
    </source>
</reference>
<evidence type="ECO:0008006" key="3">
    <source>
        <dbReference type="Google" id="ProtNLM"/>
    </source>
</evidence>
<gene>
    <name evidence="1" type="ORF">MC7420_4936</name>
</gene>
<dbReference type="EMBL" id="DS989862">
    <property type="protein sequence ID" value="EDX72663.1"/>
    <property type="molecule type" value="Genomic_DNA"/>
</dbReference>